<accession>A0A2G1VNX2</accession>
<dbReference type="Pfam" id="PF01551">
    <property type="entry name" value="Peptidase_M23"/>
    <property type="match status" value="1"/>
</dbReference>
<proteinExistence type="predicted"/>
<evidence type="ECO:0000259" key="1">
    <source>
        <dbReference type="Pfam" id="PF01551"/>
    </source>
</evidence>
<dbReference type="CDD" id="cd12797">
    <property type="entry name" value="M23_peptidase"/>
    <property type="match status" value="1"/>
</dbReference>
<dbReference type="AlphaFoldDB" id="A0A2G1VNX2"/>
<evidence type="ECO:0000313" key="3">
    <source>
        <dbReference type="Proteomes" id="UP000229433"/>
    </source>
</evidence>
<dbReference type="EMBL" id="NQXA01000014">
    <property type="protein sequence ID" value="PHQ28466.1"/>
    <property type="molecule type" value="Genomic_DNA"/>
</dbReference>
<gene>
    <name evidence="2" type="ORF">CJ305_14940</name>
</gene>
<dbReference type="GO" id="GO:0004222">
    <property type="term" value="F:metalloendopeptidase activity"/>
    <property type="evidence" value="ECO:0007669"/>
    <property type="project" value="TreeGrafter"/>
</dbReference>
<dbReference type="SUPFAM" id="SSF51261">
    <property type="entry name" value="Duplicated hybrid motif"/>
    <property type="match status" value="1"/>
</dbReference>
<dbReference type="Proteomes" id="UP000229433">
    <property type="component" value="Unassembled WGS sequence"/>
</dbReference>
<comment type="caution">
    <text evidence="2">The sequence shown here is derived from an EMBL/GenBank/DDBJ whole genome shotgun (WGS) entry which is preliminary data.</text>
</comment>
<sequence>MINLDFNRKLSALTKGFTPVIDAEYEAGDYRFLDLSVDNIVLKEVDTASAEAIQQYIDTFLSKTGGRVAYGGYLEKRSIYDRSIYFNNEDPQLRRNIHLGLDIWCPAGTAILAPVAGKVHSFKNNKNYGDYGPCIILEHQFEDLQFYTLYGHLSLESLANLRTGQFFEAGERIAFLGDTHENGDYAPHLHFQIVKEMQGNEGDYPGVSTQNNLPFYLENCPDPELLLKINEQHNSPKL</sequence>
<dbReference type="InterPro" id="IPR016047">
    <property type="entry name" value="M23ase_b-sheet_dom"/>
</dbReference>
<dbReference type="OrthoDB" id="9801052at2"/>
<organism evidence="2 3">
    <name type="scientific">Leeuwenhoekiella nanhaiensis</name>
    <dbReference type="NCBI Taxonomy" id="1655491"/>
    <lineage>
        <taxon>Bacteria</taxon>
        <taxon>Pseudomonadati</taxon>
        <taxon>Bacteroidota</taxon>
        <taxon>Flavobacteriia</taxon>
        <taxon>Flavobacteriales</taxon>
        <taxon>Flavobacteriaceae</taxon>
        <taxon>Leeuwenhoekiella</taxon>
    </lineage>
</organism>
<evidence type="ECO:0000313" key="2">
    <source>
        <dbReference type="EMBL" id="PHQ28466.1"/>
    </source>
</evidence>
<reference evidence="2 3" key="1">
    <citation type="submission" date="2017-08" db="EMBL/GenBank/DDBJ databases">
        <title>The whole genome shortgun sequences of strain Leeuwenhoekiella nanhaiensis G18 from the South China Sea.</title>
        <authorList>
            <person name="Liu Q."/>
        </authorList>
    </citation>
    <scope>NUCLEOTIDE SEQUENCE [LARGE SCALE GENOMIC DNA]</scope>
    <source>
        <strain evidence="2 3">G18</strain>
    </source>
</reference>
<name>A0A2G1VNX2_9FLAO</name>
<dbReference type="InterPro" id="IPR011055">
    <property type="entry name" value="Dup_hybrid_motif"/>
</dbReference>
<dbReference type="PANTHER" id="PTHR21666:SF270">
    <property type="entry name" value="MUREIN HYDROLASE ACTIVATOR ENVC"/>
    <property type="match status" value="1"/>
</dbReference>
<keyword evidence="3" id="KW-1185">Reference proteome</keyword>
<feature type="domain" description="M23ase beta-sheet core" evidence="1">
    <location>
        <begin position="97"/>
        <end position="196"/>
    </location>
</feature>
<dbReference type="InterPro" id="IPR050570">
    <property type="entry name" value="Cell_wall_metabolism_enzyme"/>
</dbReference>
<protein>
    <submittedName>
        <fullName evidence="2">Peptidase M23</fullName>
    </submittedName>
</protein>
<dbReference type="Gene3D" id="2.70.70.10">
    <property type="entry name" value="Glucose Permease (Domain IIA)"/>
    <property type="match status" value="1"/>
</dbReference>
<dbReference type="PANTHER" id="PTHR21666">
    <property type="entry name" value="PEPTIDASE-RELATED"/>
    <property type="match status" value="1"/>
</dbReference>